<evidence type="ECO:0000313" key="8">
    <source>
        <dbReference type="Proteomes" id="UP000184512"/>
    </source>
</evidence>
<keyword evidence="4 6" id="KW-1133">Transmembrane helix</keyword>
<evidence type="ECO:0000256" key="2">
    <source>
        <dbReference type="ARBA" id="ARBA00005268"/>
    </source>
</evidence>
<dbReference type="PANTHER" id="PTHR30028:SF0">
    <property type="entry name" value="PROTEIN ALUMINUM SENSITIVE 3"/>
    <property type="match status" value="1"/>
</dbReference>
<feature type="transmembrane region" description="Helical" evidence="6">
    <location>
        <begin position="116"/>
        <end position="139"/>
    </location>
</feature>
<gene>
    <name evidence="7" type="ORF">SAMN02745244_03248</name>
</gene>
<keyword evidence="5 6" id="KW-0472">Membrane</keyword>
<feature type="transmembrane region" description="Helical" evidence="6">
    <location>
        <begin position="89"/>
        <end position="110"/>
    </location>
</feature>
<dbReference type="GO" id="GO:0005886">
    <property type="term" value="C:plasma membrane"/>
    <property type="evidence" value="ECO:0007669"/>
    <property type="project" value="TreeGrafter"/>
</dbReference>
<name>A0A1M6M4T2_9ACTN</name>
<protein>
    <submittedName>
        <fullName evidence="7">Putative ABC transport system permease protein</fullName>
    </submittedName>
</protein>
<dbReference type="Proteomes" id="UP000184512">
    <property type="component" value="Unassembled WGS sequence"/>
</dbReference>
<dbReference type="InterPro" id="IPR005226">
    <property type="entry name" value="UPF0014_fam"/>
</dbReference>
<feature type="transmembrane region" description="Helical" evidence="6">
    <location>
        <begin position="34"/>
        <end position="54"/>
    </location>
</feature>
<feature type="transmembrane region" description="Helical" evidence="6">
    <location>
        <begin position="60"/>
        <end position="77"/>
    </location>
</feature>
<reference evidence="7 8" key="1">
    <citation type="submission" date="2016-11" db="EMBL/GenBank/DDBJ databases">
        <authorList>
            <person name="Jaros S."/>
            <person name="Januszkiewicz K."/>
            <person name="Wedrychowicz H."/>
        </authorList>
    </citation>
    <scope>NUCLEOTIDE SEQUENCE [LARGE SCALE GENOMIC DNA]</scope>
    <source>
        <strain evidence="7 8">DSM 12906</strain>
    </source>
</reference>
<evidence type="ECO:0000256" key="4">
    <source>
        <dbReference type="ARBA" id="ARBA00022989"/>
    </source>
</evidence>
<keyword evidence="3 6" id="KW-0812">Transmembrane</keyword>
<evidence type="ECO:0000256" key="6">
    <source>
        <dbReference type="SAM" id="Phobius"/>
    </source>
</evidence>
<evidence type="ECO:0000256" key="3">
    <source>
        <dbReference type="ARBA" id="ARBA00022692"/>
    </source>
</evidence>
<proteinExistence type="inferred from homology"/>
<organism evidence="7 8">
    <name type="scientific">Tessaracoccus bendigoensis DSM 12906</name>
    <dbReference type="NCBI Taxonomy" id="1123357"/>
    <lineage>
        <taxon>Bacteria</taxon>
        <taxon>Bacillati</taxon>
        <taxon>Actinomycetota</taxon>
        <taxon>Actinomycetes</taxon>
        <taxon>Propionibacteriales</taxon>
        <taxon>Propionibacteriaceae</taxon>
        <taxon>Tessaracoccus</taxon>
    </lineage>
</organism>
<keyword evidence="8" id="KW-1185">Reference proteome</keyword>
<dbReference type="Pfam" id="PF03649">
    <property type="entry name" value="UPF0014"/>
    <property type="match status" value="1"/>
</dbReference>
<comment type="subcellular location">
    <subcellularLocation>
        <location evidence="1">Membrane</location>
        <topology evidence="1">Multi-pass membrane protein</topology>
    </subcellularLocation>
</comment>
<evidence type="ECO:0000256" key="1">
    <source>
        <dbReference type="ARBA" id="ARBA00004141"/>
    </source>
</evidence>
<dbReference type="PANTHER" id="PTHR30028">
    <property type="entry name" value="UPF0014 INNER MEMBRANE PROTEIN YBBM-RELATED"/>
    <property type="match status" value="1"/>
</dbReference>
<evidence type="ECO:0000313" key="7">
    <source>
        <dbReference type="EMBL" id="SHJ78485.1"/>
    </source>
</evidence>
<dbReference type="EMBL" id="FQZG01000081">
    <property type="protein sequence ID" value="SHJ78485.1"/>
    <property type="molecule type" value="Genomic_DNA"/>
</dbReference>
<evidence type="ECO:0000256" key="5">
    <source>
        <dbReference type="ARBA" id="ARBA00023136"/>
    </source>
</evidence>
<sequence>MTVEIGLPLALALSLLVLLGTAVAWWGRISVTGAIPWAALRAGVQLLAVSLIIGVALRQVWMAIVFVSIMFAIGVYTTAGRSGLRSPRAFLAAGAAMLAGALPVLTIIFATGAAPLAGASIVPIASIVVGNMMSAHTLVARRAFAELRTGLPQYEAYLSLGLDRWSAISAIVSPTLHEGLVPALDQTRTVGLVTLPGAYIGVLLGGGSPWAAAAAQVLVLVGINTGQACTAVAARWLMAQAWLLPPDLAQALRP</sequence>
<feature type="transmembrane region" description="Helical" evidence="6">
    <location>
        <begin position="6"/>
        <end position="27"/>
    </location>
</feature>
<comment type="similarity">
    <text evidence="2">Belongs to the UPF0014 family.</text>
</comment>
<accession>A0A1M6M4T2</accession>
<dbReference type="AlphaFoldDB" id="A0A1M6M4T2"/>